<protein>
    <submittedName>
        <fullName evidence="2">GNAT family N-acetyltransferase</fullName>
        <ecNumber evidence="2">2.3.-.-</ecNumber>
    </submittedName>
</protein>
<reference evidence="2 3" key="1">
    <citation type="journal article" date="2019" name="Int. J. Syst. Evol. Microbiol.">
        <title>The Global Catalogue of Microorganisms (GCM) 10K type strain sequencing project: providing services to taxonomists for standard genome sequencing and annotation.</title>
        <authorList>
            <consortium name="The Broad Institute Genomics Platform"/>
            <consortium name="The Broad Institute Genome Sequencing Center for Infectious Disease"/>
            <person name="Wu L."/>
            <person name="Ma J."/>
        </authorList>
    </citation>
    <scope>NUCLEOTIDE SEQUENCE [LARGE SCALE GENOMIC DNA]</scope>
    <source>
        <strain evidence="2 3">RDMS1</strain>
    </source>
</reference>
<dbReference type="GO" id="GO:0016746">
    <property type="term" value="F:acyltransferase activity"/>
    <property type="evidence" value="ECO:0007669"/>
    <property type="project" value="UniProtKB-KW"/>
</dbReference>
<proteinExistence type="predicted"/>
<dbReference type="InterPro" id="IPR016181">
    <property type="entry name" value="Acyl_CoA_acyltransferase"/>
</dbReference>
<sequence>MSPVQIRSATPADAPAIERTARRSWHATYDALLGERAVNEVVDAWYDLSDLRSATKRDEHVFIVASKEDSTVGFAHAAFDAAHNGWVLFRIYVAPDHWDNGIGTALLGRIETELKDRGVSTYELVVFAENDVGVNFYESHDFDRFETVETKFEGVETAEHKYRKQL</sequence>
<dbReference type="EMBL" id="JBHTAX010000001">
    <property type="protein sequence ID" value="MFC7189653.1"/>
    <property type="molecule type" value="Genomic_DNA"/>
</dbReference>
<dbReference type="CDD" id="cd04301">
    <property type="entry name" value="NAT_SF"/>
    <property type="match status" value="1"/>
</dbReference>
<organism evidence="2 3">
    <name type="scientific">Halocatena marina</name>
    <dbReference type="NCBI Taxonomy" id="2934937"/>
    <lineage>
        <taxon>Archaea</taxon>
        <taxon>Methanobacteriati</taxon>
        <taxon>Methanobacteriota</taxon>
        <taxon>Stenosarchaea group</taxon>
        <taxon>Halobacteria</taxon>
        <taxon>Halobacteriales</taxon>
        <taxon>Natronomonadaceae</taxon>
        <taxon>Halocatena</taxon>
    </lineage>
</organism>
<feature type="domain" description="N-acetyltransferase" evidence="1">
    <location>
        <begin position="4"/>
        <end position="164"/>
    </location>
</feature>
<dbReference type="RefSeq" id="WP_264554835.1">
    <property type="nucleotide sequence ID" value="NZ_CP109979.1"/>
</dbReference>
<dbReference type="EC" id="2.3.-.-" evidence="2"/>
<evidence type="ECO:0000313" key="2">
    <source>
        <dbReference type="EMBL" id="MFC7189653.1"/>
    </source>
</evidence>
<dbReference type="PANTHER" id="PTHR43072:SF52">
    <property type="entry name" value="GCN5-RELATED N-ACETYLTRANSFERASE"/>
    <property type="match status" value="1"/>
</dbReference>
<dbReference type="PANTHER" id="PTHR43072">
    <property type="entry name" value="N-ACETYLTRANSFERASE"/>
    <property type="match status" value="1"/>
</dbReference>
<dbReference type="AlphaFoldDB" id="A0ABD5YPX5"/>
<keyword evidence="3" id="KW-1185">Reference proteome</keyword>
<dbReference type="Gene3D" id="3.40.630.30">
    <property type="match status" value="1"/>
</dbReference>
<accession>A0ABD5YPX5</accession>
<dbReference type="PROSITE" id="PS51186">
    <property type="entry name" value="GNAT"/>
    <property type="match status" value="1"/>
</dbReference>
<keyword evidence="2" id="KW-0012">Acyltransferase</keyword>
<evidence type="ECO:0000313" key="3">
    <source>
        <dbReference type="Proteomes" id="UP001596417"/>
    </source>
</evidence>
<dbReference type="GeneID" id="76199216"/>
<keyword evidence="2" id="KW-0808">Transferase</keyword>
<evidence type="ECO:0000259" key="1">
    <source>
        <dbReference type="PROSITE" id="PS51186"/>
    </source>
</evidence>
<name>A0ABD5YPX5_9EURY</name>
<comment type="caution">
    <text evidence="2">The sequence shown here is derived from an EMBL/GenBank/DDBJ whole genome shotgun (WGS) entry which is preliminary data.</text>
</comment>
<dbReference type="Proteomes" id="UP001596417">
    <property type="component" value="Unassembled WGS sequence"/>
</dbReference>
<gene>
    <name evidence="2" type="ORF">ACFQL7_07155</name>
</gene>
<dbReference type="Pfam" id="PF00583">
    <property type="entry name" value="Acetyltransf_1"/>
    <property type="match status" value="1"/>
</dbReference>
<dbReference type="SUPFAM" id="SSF55729">
    <property type="entry name" value="Acyl-CoA N-acyltransferases (Nat)"/>
    <property type="match status" value="1"/>
</dbReference>
<dbReference type="InterPro" id="IPR000182">
    <property type="entry name" value="GNAT_dom"/>
</dbReference>